<dbReference type="InterPro" id="IPR029058">
    <property type="entry name" value="AB_hydrolase_fold"/>
</dbReference>
<dbReference type="Proteomes" id="UP000238426">
    <property type="component" value="Unassembled WGS sequence"/>
</dbReference>
<keyword evidence="4" id="KW-1185">Reference proteome</keyword>
<sequence length="641" mass="74183">MKHSLYILIIVLLCFNCKNYEAEQEISAETKELSYVEQHYNKKEVEISMRDGIKLYTTIYSPKDTTKTYPILMMRTPYSSKPYGKDELKEKIGPNEHLMKEGNIIVYQDVRGRWKSEGVYDNMRAYIPNKTGNQTDESSDTYDTIDWLVNNVKNNNGRVGTWGISYPGYYATYSTIDAHPALKAASPQACIGDFFFDDFHHNGAFMLSYFRAISLFGTEKNKPTDSTWYKTPDLGTQDQYQFFLDAGPLSNLNHFFQYKNPDGSSVSKSNEIDDVFWKEIIEHPNYDSLWKPKGLIQHLKTIKSSVATMIVGGFFDAEDLYGPLETYKTIEKHNPNNYNTLVFGPWDHGRWAKTDVKNYVGNYYFGDSISLNFQKEVETKFFNHFLKGKGDKNSGLPEAYVFDSGKKQWSSYTEWPPKNMVKHHMFLNENQDLSQTKKGSTKEVFVSNLKKPVPYSEDIKTVFTPRKYMTDDQRFAARRPDVLVFETDVLKEDLTLAGDILASLKVSTTGTDADWIVKVIDVHPSDIAEQEEGMQDHLKLSNYHMMVRSEVMRGRFRNSFEHPEPFVPNQKTEVNIKLQDVYHTIKAGHKLQIQVQSTWFPLIDLNPQTFVPNIYKAQEKDFKNQTHTLYNDSKIEFSVLK</sequence>
<evidence type="ECO:0000313" key="4">
    <source>
        <dbReference type="Proteomes" id="UP000238426"/>
    </source>
</evidence>
<dbReference type="OrthoDB" id="319764at2"/>
<proteinExistence type="predicted"/>
<evidence type="ECO:0000313" key="3">
    <source>
        <dbReference type="EMBL" id="PSG88711.1"/>
    </source>
</evidence>
<accession>A0A2T1NA14</accession>
<dbReference type="InterPro" id="IPR000383">
    <property type="entry name" value="Xaa-Pro-like_dom"/>
</dbReference>
<comment type="caution">
    <text evidence="3">The sequence shown here is derived from an EMBL/GenBank/DDBJ whole genome shotgun (WGS) entry which is preliminary data.</text>
</comment>
<dbReference type="Pfam" id="PF02129">
    <property type="entry name" value="Peptidase_S15"/>
    <property type="match status" value="1"/>
</dbReference>
<dbReference type="SUPFAM" id="SSF49785">
    <property type="entry name" value="Galactose-binding domain-like"/>
    <property type="match status" value="1"/>
</dbReference>
<organism evidence="3 4">
    <name type="scientific">Aurantibacter aestuarii</name>
    <dbReference type="NCBI Taxonomy" id="1266046"/>
    <lineage>
        <taxon>Bacteria</taxon>
        <taxon>Pseudomonadati</taxon>
        <taxon>Bacteroidota</taxon>
        <taxon>Flavobacteriia</taxon>
        <taxon>Flavobacteriales</taxon>
        <taxon>Flavobacteriaceae</taxon>
        <taxon>Aurantibacter</taxon>
    </lineage>
</organism>
<dbReference type="Gene3D" id="2.60.120.260">
    <property type="entry name" value="Galactose-binding domain-like"/>
    <property type="match status" value="1"/>
</dbReference>
<dbReference type="EMBL" id="PXOQ01000009">
    <property type="protein sequence ID" value="PSG88711.1"/>
    <property type="molecule type" value="Genomic_DNA"/>
</dbReference>
<dbReference type="InterPro" id="IPR005674">
    <property type="entry name" value="CocE/Ser_esterase"/>
</dbReference>
<dbReference type="SUPFAM" id="SSF53474">
    <property type="entry name" value="alpha/beta-Hydrolases"/>
    <property type="match status" value="1"/>
</dbReference>
<reference evidence="3 4" key="1">
    <citation type="submission" date="2018-03" db="EMBL/GenBank/DDBJ databases">
        <title>Mesoflavibacter sp. HG37 and Mesoflavibacter sp. HG96 sp.nov., two marine bacteria isolated from seawater of Western Pacific Ocean.</title>
        <authorList>
            <person name="Cheng H."/>
            <person name="Wu Y.-H."/>
            <person name="Guo L.-L."/>
            <person name="Xu X.-W."/>
        </authorList>
    </citation>
    <scope>NUCLEOTIDE SEQUENCE [LARGE SCALE GENOMIC DNA]</scope>
    <source>
        <strain evidence="3 4">KCTC 32269</strain>
    </source>
</reference>
<gene>
    <name evidence="3" type="ORF">C7H52_10505</name>
</gene>
<dbReference type="InterPro" id="IPR013736">
    <property type="entry name" value="Xaa-Pro_dipept_C"/>
</dbReference>
<dbReference type="RefSeq" id="WP_106463852.1">
    <property type="nucleotide sequence ID" value="NZ_PXOQ01000009.1"/>
</dbReference>
<dbReference type="Gene3D" id="3.40.50.1820">
    <property type="entry name" value="alpha/beta hydrolase"/>
    <property type="match status" value="1"/>
</dbReference>
<evidence type="ECO:0000256" key="1">
    <source>
        <dbReference type="ARBA" id="ARBA00022801"/>
    </source>
</evidence>
<dbReference type="SMART" id="SM00939">
    <property type="entry name" value="PepX_C"/>
    <property type="match status" value="1"/>
</dbReference>
<dbReference type="GO" id="GO:0008239">
    <property type="term" value="F:dipeptidyl-peptidase activity"/>
    <property type="evidence" value="ECO:0007669"/>
    <property type="project" value="InterPro"/>
</dbReference>
<dbReference type="Pfam" id="PF08530">
    <property type="entry name" value="PepX_C"/>
    <property type="match status" value="1"/>
</dbReference>
<dbReference type="NCBIfam" id="TIGR00976">
    <property type="entry name" value="CocE_NonD"/>
    <property type="match status" value="1"/>
</dbReference>
<protein>
    <submittedName>
        <fullName evidence="3">X-Pro dipeptidyl-peptidase</fullName>
    </submittedName>
</protein>
<dbReference type="AlphaFoldDB" id="A0A2T1NA14"/>
<name>A0A2T1NA14_9FLAO</name>
<dbReference type="InterPro" id="IPR008979">
    <property type="entry name" value="Galactose-bd-like_sf"/>
</dbReference>
<feature type="domain" description="Xaa-Pro dipeptidyl-peptidase C-terminal" evidence="2">
    <location>
        <begin position="379"/>
        <end position="640"/>
    </location>
</feature>
<dbReference type="Gene3D" id="1.10.3020.10">
    <property type="entry name" value="alpha-amino acid ester hydrolase ( Helical cap domain)"/>
    <property type="match status" value="1"/>
</dbReference>
<evidence type="ECO:0000259" key="2">
    <source>
        <dbReference type="SMART" id="SM00939"/>
    </source>
</evidence>
<keyword evidence="1" id="KW-0378">Hydrolase</keyword>